<organism evidence="1 2">
    <name type="scientific">Lentzea atacamensis</name>
    <dbReference type="NCBI Taxonomy" id="531938"/>
    <lineage>
        <taxon>Bacteria</taxon>
        <taxon>Bacillati</taxon>
        <taxon>Actinomycetota</taxon>
        <taxon>Actinomycetes</taxon>
        <taxon>Pseudonocardiales</taxon>
        <taxon>Pseudonocardiaceae</taxon>
        <taxon>Lentzea</taxon>
    </lineage>
</organism>
<reference evidence="1 2" key="1">
    <citation type="submission" date="2018-05" db="EMBL/GenBank/DDBJ databases">
        <title>Genomic Encyclopedia of Type Strains, Phase IV (KMG-IV): sequencing the most valuable type-strain genomes for metagenomic binning, comparative biology and taxonomic classification.</title>
        <authorList>
            <person name="Goeker M."/>
        </authorList>
    </citation>
    <scope>NUCLEOTIDE SEQUENCE [LARGE SCALE GENOMIC DNA]</scope>
    <source>
        <strain evidence="1 2">DSM 45480</strain>
    </source>
</reference>
<comment type="caution">
    <text evidence="1">The sequence shown here is derived from an EMBL/GenBank/DDBJ whole genome shotgun (WGS) entry which is preliminary data.</text>
</comment>
<evidence type="ECO:0000313" key="1">
    <source>
        <dbReference type="EMBL" id="PWK88269.1"/>
    </source>
</evidence>
<name>A0A316IM46_9PSEU</name>
<dbReference type="AlphaFoldDB" id="A0A316IM46"/>
<sequence>MSKWHEPSDDCLICRGSQEVVIGVRERGPYEQLHDYTRVLFCAACDVGELRTFSYDGFVVFGEEDDVMVWSSVLSASDVSRLRSDFACPSPLNHECECAQHIRAYDTSVKANKTRLPEYGPGRHSPAGRTTVTVRVTDGLAEFC</sequence>
<gene>
    <name evidence="1" type="ORF">C8D88_103465</name>
</gene>
<dbReference type="Proteomes" id="UP000246005">
    <property type="component" value="Unassembled WGS sequence"/>
</dbReference>
<dbReference type="EMBL" id="QGHB01000003">
    <property type="protein sequence ID" value="PWK88269.1"/>
    <property type="molecule type" value="Genomic_DNA"/>
</dbReference>
<proteinExistence type="predicted"/>
<evidence type="ECO:0000313" key="2">
    <source>
        <dbReference type="Proteomes" id="UP000246005"/>
    </source>
</evidence>
<protein>
    <submittedName>
        <fullName evidence="1">Uncharacterized protein</fullName>
    </submittedName>
</protein>
<dbReference type="RefSeq" id="WP_109636272.1">
    <property type="nucleotide sequence ID" value="NZ_QGHB01000003.1"/>
</dbReference>
<accession>A0A316IM46</accession>